<accession>X1C344</accession>
<dbReference type="EMBL" id="BART01026902">
    <property type="protein sequence ID" value="GAH02456.1"/>
    <property type="molecule type" value="Genomic_DNA"/>
</dbReference>
<proteinExistence type="predicted"/>
<reference evidence="1" key="1">
    <citation type="journal article" date="2014" name="Front. Microbiol.">
        <title>High frequency of phylogenetically diverse reductive dehalogenase-homologous genes in deep subseafloor sedimentary metagenomes.</title>
        <authorList>
            <person name="Kawai M."/>
            <person name="Futagami T."/>
            <person name="Toyoda A."/>
            <person name="Takaki Y."/>
            <person name="Nishi S."/>
            <person name="Hori S."/>
            <person name="Arai W."/>
            <person name="Tsubouchi T."/>
            <person name="Morono Y."/>
            <person name="Uchiyama I."/>
            <person name="Ito T."/>
            <person name="Fujiyama A."/>
            <person name="Inagaki F."/>
            <person name="Takami H."/>
        </authorList>
    </citation>
    <scope>NUCLEOTIDE SEQUENCE</scope>
    <source>
        <strain evidence="1">Expedition CK06-06</strain>
    </source>
</reference>
<protein>
    <submittedName>
        <fullName evidence="1">Uncharacterized protein</fullName>
    </submittedName>
</protein>
<feature type="non-terminal residue" evidence="1">
    <location>
        <position position="78"/>
    </location>
</feature>
<gene>
    <name evidence="1" type="ORF">S01H4_47836</name>
</gene>
<organism evidence="1">
    <name type="scientific">marine sediment metagenome</name>
    <dbReference type="NCBI Taxonomy" id="412755"/>
    <lineage>
        <taxon>unclassified sequences</taxon>
        <taxon>metagenomes</taxon>
        <taxon>ecological metagenomes</taxon>
    </lineage>
</organism>
<comment type="caution">
    <text evidence="1">The sequence shown here is derived from an EMBL/GenBank/DDBJ whole genome shotgun (WGS) entry which is preliminary data.</text>
</comment>
<name>X1C344_9ZZZZ</name>
<evidence type="ECO:0000313" key="1">
    <source>
        <dbReference type="EMBL" id="GAH02456.1"/>
    </source>
</evidence>
<dbReference type="AlphaFoldDB" id="X1C344"/>
<sequence length="78" mass="8999">MEGGRELMYDRFKAMGIDLATAPKFIYPVDNHFHDHIKDRDTLYLIDYIDAPEGDDFYLIGAQIKKIDHKLQGLNSIA</sequence>